<dbReference type="AlphaFoldDB" id="A0A9D3VH57"/>
<gene>
    <name evidence="2" type="ORF">J1N35_022801</name>
</gene>
<organism evidence="2 3">
    <name type="scientific">Gossypium stocksii</name>
    <dbReference type="NCBI Taxonomy" id="47602"/>
    <lineage>
        <taxon>Eukaryota</taxon>
        <taxon>Viridiplantae</taxon>
        <taxon>Streptophyta</taxon>
        <taxon>Embryophyta</taxon>
        <taxon>Tracheophyta</taxon>
        <taxon>Spermatophyta</taxon>
        <taxon>Magnoliopsida</taxon>
        <taxon>eudicotyledons</taxon>
        <taxon>Gunneridae</taxon>
        <taxon>Pentapetalae</taxon>
        <taxon>rosids</taxon>
        <taxon>malvids</taxon>
        <taxon>Malvales</taxon>
        <taxon>Malvaceae</taxon>
        <taxon>Malvoideae</taxon>
        <taxon>Gossypium</taxon>
    </lineage>
</organism>
<reference evidence="2 3" key="1">
    <citation type="journal article" date="2021" name="Plant Biotechnol. J.">
        <title>Multi-omics assisted identification of the key and species-specific regulatory components of drought-tolerant mechanisms in Gossypium stocksii.</title>
        <authorList>
            <person name="Yu D."/>
            <person name="Ke L."/>
            <person name="Zhang D."/>
            <person name="Wu Y."/>
            <person name="Sun Y."/>
            <person name="Mei J."/>
            <person name="Sun J."/>
            <person name="Sun Y."/>
        </authorList>
    </citation>
    <scope>NUCLEOTIDE SEQUENCE [LARGE SCALE GENOMIC DNA]</scope>
    <source>
        <strain evidence="3">cv. E1</strain>
        <tissue evidence="2">Leaf</tissue>
    </source>
</reference>
<feature type="compositionally biased region" description="Polar residues" evidence="1">
    <location>
        <begin position="109"/>
        <end position="145"/>
    </location>
</feature>
<dbReference type="EMBL" id="JAIQCV010000007">
    <property type="protein sequence ID" value="KAH1083040.1"/>
    <property type="molecule type" value="Genomic_DNA"/>
</dbReference>
<dbReference type="Proteomes" id="UP000828251">
    <property type="component" value="Unassembled WGS sequence"/>
</dbReference>
<dbReference type="OrthoDB" id="994333at2759"/>
<evidence type="ECO:0000313" key="3">
    <source>
        <dbReference type="Proteomes" id="UP000828251"/>
    </source>
</evidence>
<keyword evidence="3" id="KW-1185">Reference proteome</keyword>
<protein>
    <recommendedName>
        <fullName evidence="4">Zinc knuckle CX2CX4HX4C domain-containing protein</fullName>
    </recommendedName>
</protein>
<evidence type="ECO:0008006" key="4">
    <source>
        <dbReference type="Google" id="ProtNLM"/>
    </source>
</evidence>
<feature type="region of interest" description="Disordered" evidence="1">
    <location>
        <begin position="63"/>
        <end position="145"/>
    </location>
</feature>
<feature type="compositionally biased region" description="Basic and acidic residues" evidence="1">
    <location>
        <begin position="63"/>
        <end position="75"/>
    </location>
</feature>
<name>A0A9D3VH57_9ROSI</name>
<proteinExistence type="predicted"/>
<evidence type="ECO:0000256" key="1">
    <source>
        <dbReference type="SAM" id="MobiDB-lite"/>
    </source>
</evidence>
<sequence length="145" mass="16613">MMEEEVSRRSQKPLVSRIRIANKIHRVEYGSLPTVCFGCGTFGHLKGDYPQSKIVEDIEKGFGEAKDPVRLDQHENTTSIQERVENERFSKWMIVDRQNRRQNRRNDNGQESGNKNNLSESRSNILSKTGVSQDESNENGASIFN</sequence>
<comment type="caution">
    <text evidence="2">The sequence shown here is derived from an EMBL/GenBank/DDBJ whole genome shotgun (WGS) entry which is preliminary data.</text>
</comment>
<accession>A0A9D3VH57</accession>
<evidence type="ECO:0000313" key="2">
    <source>
        <dbReference type="EMBL" id="KAH1083040.1"/>
    </source>
</evidence>